<dbReference type="EMBL" id="JAGTTL010000038">
    <property type="protein sequence ID" value="KAK6292303.1"/>
    <property type="molecule type" value="Genomic_DNA"/>
</dbReference>
<evidence type="ECO:0000256" key="2">
    <source>
        <dbReference type="SAM" id="SignalP"/>
    </source>
</evidence>
<proteinExistence type="predicted"/>
<organism evidence="3 4">
    <name type="scientific">Coregonus suidteri</name>
    <dbReference type="NCBI Taxonomy" id="861788"/>
    <lineage>
        <taxon>Eukaryota</taxon>
        <taxon>Metazoa</taxon>
        <taxon>Chordata</taxon>
        <taxon>Craniata</taxon>
        <taxon>Vertebrata</taxon>
        <taxon>Euteleostomi</taxon>
        <taxon>Actinopterygii</taxon>
        <taxon>Neopterygii</taxon>
        <taxon>Teleostei</taxon>
        <taxon>Protacanthopterygii</taxon>
        <taxon>Salmoniformes</taxon>
        <taxon>Salmonidae</taxon>
        <taxon>Coregoninae</taxon>
        <taxon>Coregonus</taxon>
    </lineage>
</organism>
<feature type="chain" id="PRO_5042894773" evidence="2">
    <location>
        <begin position="28"/>
        <end position="194"/>
    </location>
</feature>
<feature type="region of interest" description="Disordered" evidence="1">
    <location>
        <begin position="27"/>
        <end position="54"/>
    </location>
</feature>
<protein>
    <submittedName>
        <fullName evidence="3">Uncharacterized protein</fullName>
    </submittedName>
</protein>
<feature type="signal peptide" evidence="2">
    <location>
        <begin position="1"/>
        <end position="27"/>
    </location>
</feature>
<dbReference type="Proteomes" id="UP001356427">
    <property type="component" value="Unassembled WGS sequence"/>
</dbReference>
<feature type="region of interest" description="Disordered" evidence="1">
    <location>
        <begin position="93"/>
        <end position="112"/>
    </location>
</feature>
<gene>
    <name evidence="3" type="ORF">J4Q44_G00368870</name>
</gene>
<keyword evidence="2" id="KW-0732">Signal</keyword>
<dbReference type="AlphaFoldDB" id="A0AAN8KKD5"/>
<evidence type="ECO:0000313" key="3">
    <source>
        <dbReference type="EMBL" id="KAK6292303.1"/>
    </source>
</evidence>
<evidence type="ECO:0000313" key="4">
    <source>
        <dbReference type="Proteomes" id="UP001356427"/>
    </source>
</evidence>
<sequence>MDSMFSLGTNVSVLLFILAQALSLAESGVSNPRRGRRGGQVSWPGNIGNRESAGLISPRGQQASFLPEERLHDEHSTLHDGVIDRLDKDRLNRGFGGFEQRPQGQLNRDHRDRDQTRFGKFNSGQFNSDTHGCSGIQARSCSAHDHCAGCLGLYTCDVGLGTCHLKGISQRTESKFFQTLRDTRWRRHLNQHNE</sequence>
<keyword evidence="4" id="KW-1185">Reference proteome</keyword>
<comment type="caution">
    <text evidence="3">The sequence shown here is derived from an EMBL/GenBank/DDBJ whole genome shotgun (WGS) entry which is preliminary data.</text>
</comment>
<reference evidence="3 4" key="1">
    <citation type="submission" date="2021-04" db="EMBL/GenBank/DDBJ databases">
        <authorList>
            <person name="De Guttry C."/>
            <person name="Zahm M."/>
            <person name="Klopp C."/>
            <person name="Cabau C."/>
            <person name="Louis A."/>
            <person name="Berthelot C."/>
            <person name="Parey E."/>
            <person name="Roest Crollius H."/>
            <person name="Montfort J."/>
            <person name="Robinson-Rechavi M."/>
            <person name="Bucao C."/>
            <person name="Bouchez O."/>
            <person name="Gislard M."/>
            <person name="Lluch J."/>
            <person name="Milhes M."/>
            <person name="Lampietro C."/>
            <person name="Lopez Roques C."/>
            <person name="Donnadieu C."/>
            <person name="Braasch I."/>
            <person name="Desvignes T."/>
            <person name="Postlethwait J."/>
            <person name="Bobe J."/>
            <person name="Wedekind C."/>
            <person name="Guiguen Y."/>
        </authorList>
    </citation>
    <scope>NUCLEOTIDE SEQUENCE [LARGE SCALE GENOMIC DNA]</scope>
    <source>
        <strain evidence="3">Cs_M1</strain>
        <tissue evidence="3">Blood</tissue>
    </source>
</reference>
<evidence type="ECO:0000256" key="1">
    <source>
        <dbReference type="SAM" id="MobiDB-lite"/>
    </source>
</evidence>
<name>A0AAN8KKD5_9TELE</name>
<accession>A0AAN8KKD5</accession>